<dbReference type="SUPFAM" id="SSF56112">
    <property type="entry name" value="Protein kinase-like (PK-like)"/>
    <property type="match status" value="1"/>
</dbReference>
<dbReference type="FunFam" id="3.30.200.20:FF:000060">
    <property type="entry name" value="Serine/threonine-protein kinase isoform 1"/>
    <property type="match status" value="1"/>
</dbReference>
<evidence type="ECO:0000256" key="9">
    <source>
        <dbReference type="ARBA" id="ARBA00048679"/>
    </source>
</evidence>
<evidence type="ECO:0000313" key="15">
    <source>
        <dbReference type="EMBL" id="CAJ1974034.1"/>
    </source>
</evidence>
<dbReference type="EMBL" id="OY731406">
    <property type="protein sequence ID" value="CAJ1974034.1"/>
    <property type="molecule type" value="Genomic_DNA"/>
</dbReference>
<dbReference type="Gramene" id="rna-AYBTSS11_LOCUS26101">
    <property type="protein sequence ID" value="CAJ1974034.1"/>
    <property type="gene ID" value="gene-AYBTSS11_LOCUS26101"/>
</dbReference>
<dbReference type="InterPro" id="IPR001245">
    <property type="entry name" value="Ser-Thr/Tyr_kinase_cat_dom"/>
</dbReference>
<dbReference type="GO" id="GO:0010182">
    <property type="term" value="P:sugar mediated signaling pathway"/>
    <property type="evidence" value="ECO:0007669"/>
    <property type="project" value="UniProtKB-ARBA"/>
</dbReference>
<organism evidence="15 16">
    <name type="scientific">Sphenostylis stenocarpa</name>
    <dbReference type="NCBI Taxonomy" id="92480"/>
    <lineage>
        <taxon>Eukaryota</taxon>
        <taxon>Viridiplantae</taxon>
        <taxon>Streptophyta</taxon>
        <taxon>Embryophyta</taxon>
        <taxon>Tracheophyta</taxon>
        <taxon>Spermatophyta</taxon>
        <taxon>Magnoliopsida</taxon>
        <taxon>eudicotyledons</taxon>
        <taxon>Gunneridae</taxon>
        <taxon>Pentapetalae</taxon>
        <taxon>rosids</taxon>
        <taxon>fabids</taxon>
        <taxon>Fabales</taxon>
        <taxon>Fabaceae</taxon>
        <taxon>Papilionoideae</taxon>
        <taxon>50 kb inversion clade</taxon>
        <taxon>NPAAA clade</taxon>
        <taxon>indigoferoid/millettioid clade</taxon>
        <taxon>Phaseoleae</taxon>
        <taxon>Sphenostylis</taxon>
    </lineage>
</organism>
<evidence type="ECO:0000256" key="12">
    <source>
        <dbReference type="SAM" id="MobiDB-lite"/>
    </source>
</evidence>
<keyword evidence="4" id="KW-0808">Transferase</keyword>
<evidence type="ECO:0000256" key="1">
    <source>
        <dbReference type="ARBA" id="ARBA00010507"/>
    </source>
</evidence>
<evidence type="ECO:0000259" key="14">
    <source>
        <dbReference type="PROSITE" id="PS50011"/>
    </source>
</evidence>
<keyword evidence="13" id="KW-0472">Membrane</keyword>
<dbReference type="FunFam" id="1.10.510.10:FF:000193">
    <property type="entry name" value="Serine/threonine-protein kinase CTR1"/>
    <property type="match status" value="1"/>
</dbReference>
<evidence type="ECO:0000313" key="16">
    <source>
        <dbReference type="Proteomes" id="UP001189624"/>
    </source>
</evidence>
<dbReference type="PROSITE" id="PS50011">
    <property type="entry name" value="PROTEIN_KINASE_DOM"/>
    <property type="match status" value="1"/>
</dbReference>
<dbReference type="GO" id="GO:0005524">
    <property type="term" value="F:ATP binding"/>
    <property type="evidence" value="ECO:0007669"/>
    <property type="project" value="UniProtKB-UniRule"/>
</dbReference>
<keyword evidence="13" id="KW-1133">Transmembrane helix</keyword>
<sequence>MPHRTTYFFPRQFPQRGLDESSKPLLDHEKKKIVNSIKHDTRSVESDTPKKSLPTKDNDVVLSSAKQSAVSDLFEAGDKFRTKNKQIAAFCDWLIDKKVSHSDHHHRDGDGDLLLPPETTVKNAAVDQSFDRQVSLPRLSSGSSYAGSLFSGTTLDCNFSSDIKEETSSSRTLTTIAATRHKDEEEEEELSTEKWAKKSKESYILQLTLAKRLNCLASLVTEPVLTPGTETWDAESVSYRLWVSGCLSYTDKISDGFYNILGMNPYLWVMCNDVEEGRRIPTLMALKAVEPSETCMEVVLVDRREDSRLKLLQDKAQELYCASENTLVLVEQLGKLVAIYMGGMFPVEQGDLHKRWKLASKKLRNFHKCVVLPIGSLSTGLCRHRAILFKRLADYIGLPCRIARGCKYCVADHRSSCLVKIQDDKQLSREYVVDLVGEPGNVHGPDSSINGAYVSSMPSPFQISHLKESQSPYMDDMASSESICSNDRPVNPENLPYSGCANNVQQAKETDFLRSHKDSVYSSVDQICEGTEQSLISFGLEGNDEECAVLSSVLPTIHENDSKALHLAIEAPLHEYPSLSEDVVQVQEISNNEIIVNGSSVVKSTRKQSILGSSSQSELKQVDNRIENKCCLPAGNIPRYVNLEPSLAMDWLEISWEDLRIKERVGAGSFGTVYRAEWHGSDVAVKVLTVQDFHDDQLKEFLREDHFQNVVLFMGSVTKRPHLSIVTEYLPRGSLYRLIHRPASSEILDKRRRLRMALDVAKGINYLHCLKPPIVHWDLKSPNLLVDKNWTVKVCDFGLSRFKANTFIPSKSVAGTVKILPLPEWMAPEFLRGEPSNEKSDVYSFGVILWELVTMQQPWSGLSPAQVVGAVAFQNRRLAIPPNISPALASLMESCWADDPSERPSFGGIVESLKKLIRDQHENPKMEPDEKKAMIRDIALQIVIIFIAIFSFLWMHGIPQRLFAKLRHRPPNPSAVQAKRHFVKGAQLLAQARRSKTTSIATSLAKQALAEAEKAIALDPKDAASHLLKSMALDLQGFRSNALDALDAALSPLAAASLAADERGDALLKRAELKIALSERRVDSVLADLNESVKLSPRNAKAWCMLGECYEGNEMGEEAKKAYKEALELEPQLNAAQEALNRLGSS</sequence>
<dbReference type="SMART" id="SM00220">
    <property type="entry name" value="S_TKc"/>
    <property type="match status" value="1"/>
</dbReference>
<evidence type="ECO:0000256" key="3">
    <source>
        <dbReference type="ARBA" id="ARBA00022527"/>
    </source>
</evidence>
<dbReference type="InterPro" id="IPR055164">
    <property type="entry name" value="EDR1/CTR1/ARMC3-like_pept-like"/>
</dbReference>
<dbReference type="GO" id="GO:0006950">
    <property type="term" value="P:response to stress"/>
    <property type="evidence" value="ECO:0007669"/>
    <property type="project" value="UniProtKB-ARBA"/>
</dbReference>
<name>A0AA86VVH4_9FABA</name>
<keyword evidence="5 11" id="KW-0547">Nucleotide-binding</keyword>
<dbReference type="PROSITE" id="PS50005">
    <property type="entry name" value="TPR"/>
    <property type="match status" value="1"/>
</dbReference>
<evidence type="ECO:0000256" key="11">
    <source>
        <dbReference type="PROSITE-ProRule" id="PRU10141"/>
    </source>
</evidence>
<keyword evidence="7 11" id="KW-0067">ATP-binding</keyword>
<evidence type="ECO:0000256" key="13">
    <source>
        <dbReference type="SAM" id="Phobius"/>
    </source>
</evidence>
<keyword evidence="6" id="KW-0418">Kinase</keyword>
<dbReference type="InterPro" id="IPR011990">
    <property type="entry name" value="TPR-like_helical_dom_sf"/>
</dbReference>
<comment type="catalytic activity">
    <reaction evidence="9">
        <text>L-seryl-[protein] + ATP = O-phospho-L-seryl-[protein] + ADP + H(+)</text>
        <dbReference type="Rhea" id="RHEA:17989"/>
        <dbReference type="Rhea" id="RHEA-COMP:9863"/>
        <dbReference type="Rhea" id="RHEA-COMP:11604"/>
        <dbReference type="ChEBI" id="CHEBI:15378"/>
        <dbReference type="ChEBI" id="CHEBI:29999"/>
        <dbReference type="ChEBI" id="CHEBI:30616"/>
        <dbReference type="ChEBI" id="CHEBI:83421"/>
        <dbReference type="ChEBI" id="CHEBI:456216"/>
        <dbReference type="EC" id="2.7.11.1"/>
    </reaction>
</comment>
<dbReference type="PROSITE" id="PS00107">
    <property type="entry name" value="PROTEIN_KINASE_ATP"/>
    <property type="match status" value="1"/>
</dbReference>
<evidence type="ECO:0000256" key="4">
    <source>
        <dbReference type="ARBA" id="ARBA00022679"/>
    </source>
</evidence>
<dbReference type="Gene3D" id="3.30.200.20">
    <property type="entry name" value="Phosphorylase Kinase, domain 1"/>
    <property type="match status" value="1"/>
</dbReference>
<dbReference type="GO" id="GO:0004674">
    <property type="term" value="F:protein serine/threonine kinase activity"/>
    <property type="evidence" value="ECO:0007669"/>
    <property type="project" value="UniProtKB-KW"/>
</dbReference>
<feature type="region of interest" description="Disordered" evidence="12">
    <location>
        <begin position="36"/>
        <end position="57"/>
    </location>
</feature>
<keyword evidence="13" id="KW-0812">Transmembrane</keyword>
<dbReference type="InterPro" id="IPR019734">
    <property type="entry name" value="TPR_rpt"/>
</dbReference>
<feature type="binding site" evidence="11">
    <location>
        <position position="686"/>
    </location>
    <ligand>
        <name>ATP</name>
        <dbReference type="ChEBI" id="CHEBI:30616"/>
    </ligand>
</feature>
<evidence type="ECO:0000256" key="10">
    <source>
        <dbReference type="PROSITE-ProRule" id="PRU00339"/>
    </source>
</evidence>
<dbReference type="PANTHER" id="PTHR44329">
    <property type="entry name" value="SERINE/THREONINE-PROTEIN KINASE TNNI3K-RELATED"/>
    <property type="match status" value="1"/>
</dbReference>
<accession>A0AA86VVH4</accession>
<dbReference type="InterPro" id="IPR008271">
    <property type="entry name" value="Ser/Thr_kinase_AS"/>
</dbReference>
<feature type="domain" description="Protein kinase" evidence="14">
    <location>
        <begin position="659"/>
        <end position="917"/>
    </location>
</feature>
<dbReference type="EC" id="2.7.11.1" evidence="2"/>
<evidence type="ECO:0000256" key="8">
    <source>
        <dbReference type="ARBA" id="ARBA00047899"/>
    </source>
</evidence>
<reference evidence="15" key="1">
    <citation type="submission" date="2023-10" db="EMBL/GenBank/DDBJ databases">
        <authorList>
            <person name="Domelevo Entfellner J.-B."/>
        </authorList>
    </citation>
    <scope>NUCLEOTIDE SEQUENCE</scope>
</reference>
<evidence type="ECO:0000256" key="6">
    <source>
        <dbReference type="ARBA" id="ARBA00022777"/>
    </source>
</evidence>
<evidence type="ECO:0000256" key="7">
    <source>
        <dbReference type="ARBA" id="ARBA00022840"/>
    </source>
</evidence>
<dbReference type="Gene3D" id="1.10.510.10">
    <property type="entry name" value="Transferase(Phosphotransferase) domain 1"/>
    <property type="match status" value="1"/>
</dbReference>
<dbReference type="AlphaFoldDB" id="A0AA86VVH4"/>
<evidence type="ECO:0000256" key="5">
    <source>
        <dbReference type="ARBA" id="ARBA00022741"/>
    </source>
</evidence>
<dbReference type="Proteomes" id="UP001189624">
    <property type="component" value="Chromosome 9"/>
</dbReference>
<dbReference type="InterPro" id="IPR017441">
    <property type="entry name" value="Protein_kinase_ATP_BS"/>
</dbReference>
<comment type="similarity">
    <text evidence="1">Belongs to the protein kinase superfamily. TKL Ser/Thr protein kinase family. RAF subfamily.</text>
</comment>
<dbReference type="InterPro" id="IPR000719">
    <property type="entry name" value="Prot_kinase_dom"/>
</dbReference>
<dbReference type="Pfam" id="PF07714">
    <property type="entry name" value="PK_Tyr_Ser-Thr"/>
    <property type="match status" value="1"/>
</dbReference>
<gene>
    <name evidence="15" type="ORF">AYBTSS11_LOCUS26101</name>
</gene>
<feature type="repeat" description="TPR" evidence="10">
    <location>
        <begin position="1100"/>
        <end position="1133"/>
    </location>
</feature>
<proteinExistence type="inferred from homology"/>
<keyword evidence="16" id="KW-1185">Reference proteome</keyword>
<comment type="catalytic activity">
    <reaction evidence="8">
        <text>L-threonyl-[protein] + ATP = O-phospho-L-threonyl-[protein] + ADP + H(+)</text>
        <dbReference type="Rhea" id="RHEA:46608"/>
        <dbReference type="Rhea" id="RHEA-COMP:11060"/>
        <dbReference type="Rhea" id="RHEA-COMP:11605"/>
        <dbReference type="ChEBI" id="CHEBI:15378"/>
        <dbReference type="ChEBI" id="CHEBI:30013"/>
        <dbReference type="ChEBI" id="CHEBI:30616"/>
        <dbReference type="ChEBI" id="CHEBI:61977"/>
        <dbReference type="ChEBI" id="CHEBI:456216"/>
        <dbReference type="EC" id="2.7.11.1"/>
    </reaction>
</comment>
<dbReference type="SMART" id="SM00028">
    <property type="entry name" value="TPR"/>
    <property type="match status" value="1"/>
</dbReference>
<dbReference type="Gene3D" id="1.25.40.10">
    <property type="entry name" value="Tetratricopeptide repeat domain"/>
    <property type="match status" value="1"/>
</dbReference>
<dbReference type="PRINTS" id="PR00109">
    <property type="entry name" value="TYRKINASE"/>
</dbReference>
<dbReference type="InterPro" id="IPR011009">
    <property type="entry name" value="Kinase-like_dom_sf"/>
</dbReference>
<keyword evidence="10" id="KW-0802">TPR repeat</keyword>
<dbReference type="PROSITE" id="PS00108">
    <property type="entry name" value="PROTEIN_KINASE_ST"/>
    <property type="match status" value="1"/>
</dbReference>
<keyword evidence="3" id="KW-0723">Serine/threonine-protein kinase</keyword>
<dbReference type="CDD" id="cd13999">
    <property type="entry name" value="STKc_MAP3K-like"/>
    <property type="match status" value="1"/>
</dbReference>
<protein>
    <recommendedName>
        <fullName evidence="2">non-specific serine/threonine protein kinase</fullName>
        <ecNumber evidence="2">2.7.11.1</ecNumber>
    </recommendedName>
</protein>
<dbReference type="Pfam" id="PF14381">
    <property type="entry name" value="EDR1_CTR1_ARMC3_pept"/>
    <property type="match status" value="1"/>
</dbReference>
<evidence type="ECO:0000256" key="2">
    <source>
        <dbReference type="ARBA" id="ARBA00012513"/>
    </source>
</evidence>
<dbReference type="InterPro" id="IPR051681">
    <property type="entry name" value="Ser/Thr_Kinases-Pseudokinases"/>
</dbReference>
<dbReference type="PANTHER" id="PTHR44329:SF231">
    <property type="entry name" value="PROTEIN KINASE SUPERFAMILY PROTEIN"/>
    <property type="match status" value="1"/>
</dbReference>
<feature type="transmembrane region" description="Helical" evidence="13">
    <location>
        <begin position="938"/>
        <end position="958"/>
    </location>
</feature>
<dbReference type="SUPFAM" id="SSF48452">
    <property type="entry name" value="TPR-like"/>
    <property type="match status" value="1"/>
</dbReference>